<name>A0A9E2BIR8_PSYF1</name>
<reference evidence="1 2" key="1">
    <citation type="journal article" date="2021" name="bioRxiv">
        <title>Unique metabolic strategies in Hadean analogues reveal hints for primordial physiology.</title>
        <authorList>
            <person name="Nobu M.K."/>
            <person name="Nakai R."/>
            <person name="Tamazawa S."/>
            <person name="Mori H."/>
            <person name="Toyoda A."/>
            <person name="Ijiri A."/>
            <person name="Suzuki S."/>
            <person name="Kurokawa K."/>
            <person name="Kamagata Y."/>
            <person name="Tamaki H."/>
        </authorList>
    </citation>
    <scope>NUCLEOTIDE SEQUENCE [LARGE SCALE GENOMIC DNA]</scope>
    <source>
        <strain evidence="1">BS525</strain>
    </source>
</reference>
<protein>
    <submittedName>
        <fullName evidence="1">Uncharacterized protein</fullName>
    </submittedName>
</protein>
<evidence type="ECO:0000313" key="1">
    <source>
        <dbReference type="EMBL" id="MBT9145356.1"/>
    </source>
</evidence>
<evidence type="ECO:0000313" key="2">
    <source>
        <dbReference type="Proteomes" id="UP000811545"/>
    </source>
</evidence>
<sequence length="852" mass="99117">MLSLDEHEQVSMRRLKPLLNRYFNSYADKVAPKLFKNSSNIPAKYKTKSGEKVAISYPTHIINAVLCGTAFYIYDRIVINKRDPDPTAVKLLMSSLTLHDVNKYMKNKYGIEINGNTKELIEKYFQSDDFDIKDFLSIDEFNVLFDEIIYLIQKTELWDKGQRDTIVFRSRYAELEDYARIGDIIASMSLEKRPERAIYDRFHSRDLHFVEIPQIPRQMLRRMLYKSLKTFIEENNGVPFLLSQKGIFYLSAHRIDLQTDKIKKIFLEKLGGNLDIQVDKLDFQSFQVESLSKLPATFEEKSQAMVEKVQDYFESGRFLGGTIKVTLPFDDDLKKLSVYIVYLVYQDGLERLIDRISESSLADKEKGEIIKNIENLKEMRKEITKELDPRDSNKHINTQVSKAYASHRFLKNITDYQKTLSKISVVLEYLIKEDLNKVSTEFIDKLIKSCTSDYMGENRAKFSTPSSKGDICFLCGQKSDMEYNEGVKGHFLQARGFSKRAEFGSEKKQICDICDIEKRLLEKVVLNSKYQGRNIRLADDMLFAYFYFDRIWPNISYFSEEFANTPFNVEAKRSGDTIIEFRLGDFSELVHIKPLPIKGKDNAAKQSSRVGATLHIFKILDKTGCKAVISKPYSLIRLYPDLFVNEAPSALELSLKVNKITDWEELEKMETFLDLIRRNDPIKGYYTVGDYNFLKLIHFLKRNAKDPNQPFWVKNNKDDVNKIFGDDIMKLKEIAKRGENLYLRYPKSTYKRTVIPRIAVDSILASMQQGLDEGQMKEIVCGQIYNKVQREKIAPKNGIEKNVGEFYDALVQYLKENNLYNIQKLSAWEKYLIDAYEFSFLTLKGRGDDINE</sequence>
<proteinExistence type="predicted"/>
<accession>A0A9E2BIR8</accession>
<dbReference type="Proteomes" id="UP000811545">
    <property type="component" value="Unassembled WGS sequence"/>
</dbReference>
<comment type="caution">
    <text evidence="1">The sequence shown here is derived from an EMBL/GenBank/DDBJ whole genome shotgun (WGS) entry which is preliminary data.</text>
</comment>
<gene>
    <name evidence="1" type="ORF">DDT42_01227</name>
</gene>
<dbReference type="AlphaFoldDB" id="A0A9E2BIR8"/>
<dbReference type="EMBL" id="QLTW01000080">
    <property type="protein sequence ID" value="MBT9145356.1"/>
    <property type="molecule type" value="Genomic_DNA"/>
</dbReference>
<organism evidence="1 2">
    <name type="scientific">Psychracetigena formicireducens</name>
    <dbReference type="NCBI Taxonomy" id="2986056"/>
    <lineage>
        <taxon>Bacteria</taxon>
        <taxon>Bacillati</taxon>
        <taxon>Candidatus Lithacetigenota</taxon>
        <taxon>Candidatus Psychracetigena</taxon>
    </lineage>
</organism>